<evidence type="ECO:0000313" key="8">
    <source>
        <dbReference type="Proteomes" id="UP001235849"/>
    </source>
</evidence>
<comment type="subcellular location">
    <subcellularLocation>
        <location evidence="1">Cell inner membrane</location>
        <topology evidence="1">Peripheral membrane protein</topology>
    </subcellularLocation>
</comment>
<accession>A0ABT7BBI1</accession>
<organism evidence="7 8">
    <name type="scientific">Roseofilum capinflatum BLCC-M114</name>
    <dbReference type="NCBI Taxonomy" id="3022440"/>
    <lineage>
        <taxon>Bacteria</taxon>
        <taxon>Bacillati</taxon>
        <taxon>Cyanobacteriota</taxon>
        <taxon>Cyanophyceae</taxon>
        <taxon>Desertifilales</taxon>
        <taxon>Desertifilaceae</taxon>
        <taxon>Roseofilum</taxon>
        <taxon>Roseofilum capinflatum</taxon>
    </lineage>
</organism>
<evidence type="ECO:0000256" key="3">
    <source>
        <dbReference type="ARBA" id="ARBA00022448"/>
    </source>
</evidence>
<dbReference type="SUPFAM" id="SSF52540">
    <property type="entry name" value="P-loop containing nucleoside triphosphate hydrolases"/>
    <property type="match status" value="1"/>
</dbReference>
<keyword evidence="5 7" id="KW-0067">ATP-binding</keyword>
<dbReference type="InterPro" id="IPR003593">
    <property type="entry name" value="AAA+_ATPase"/>
</dbReference>
<name>A0ABT7BBI1_9CYAN</name>
<comment type="similarity">
    <text evidence="2">Belongs to the ABC transporter superfamily. Nitrate/nitrite/cyanate uptake transporter (NitT) (TC 3.A.1.16) family.</text>
</comment>
<proteinExistence type="inferred from homology"/>
<dbReference type="InterPro" id="IPR017871">
    <property type="entry name" value="ABC_transporter-like_CS"/>
</dbReference>
<dbReference type="CDD" id="cd03293">
    <property type="entry name" value="ABC_NrtD_SsuB_transporters"/>
    <property type="match status" value="1"/>
</dbReference>
<protein>
    <submittedName>
        <fullName evidence="7">ABC transporter ATP-binding protein</fullName>
    </submittedName>
</protein>
<dbReference type="PROSITE" id="PS00211">
    <property type="entry name" value="ABC_TRANSPORTER_1"/>
    <property type="match status" value="1"/>
</dbReference>
<dbReference type="InterPro" id="IPR027417">
    <property type="entry name" value="P-loop_NTPase"/>
</dbReference>
<evidence type="ECO:0000256" key="5">
    <source>
        <dbReference type="ARBA" id="ARBA00022840"/>
    </source>
</evidence>
<dbReference type="PROSITE" id="PS50893">
    <property type="entry name" value="ABC_TRANSPORTER_2"/>
    <property type="match status" value="1"/>
</dbReference>
<dbReference type="Pfam" id="PF00005">
    <property type="entry name" value="ABC_tran"/>
    <property type="match status" value="1"/>
</dbReference>
<evidence type="ECO:0000256" key="2">
    <source>
        <dbReference type="ARBA" id="ARBA00009440"/>
    </source>
</evidence>
<dbReference type="PANTHER" id="PTHR42788:SF19">
    <property type="entry name" value="ALIPHATIC SULFONATES IMPORT ATP-BINDING PROTEIN SSUB 2"/>
    <property type="match status" value="1"/>
</dbReference>
<sequence>MLYQQSVEGGKDGCMELKKPIATLEEVGKRFDRQNWAIADLTLNLYSSEILSLVGPSGCGKSTLLRLMSGLTSLSSGTLNWDNSGQKPQLAFVFQDAALMPWAKVWQNVYLPLKLAGVSPKSAQAQIQEALKLVQLEQVSQSYPRQLSGGMKMRVSIARALVNNPQVLLMDEPFAALDDITRTQLNDELLNLWGQKQWTIVFVTHNIYEAVYLSHRVVVMGTAPGRIVAEIPIDEPYPRDRSFRGAIAYTEYCQQVATALSQTITPH</sequence>
<dbReference type="InterPro" id="IPR003439">
    <property type="entry name" value="ABC_transporter-like_ATP-bd"/>
</dbReference>
<evidence type="ECO:0000256" key="1">
    <source>
        <dbReference type="ARBA" id="ARBA00004417"/>
    </source>
</evidence>
<comment type="caution">
    <text evidence="7">The sequence shown here is derived from an EMBL/GenBank/DDBJ whole genome shotgun (WGS) entry which is preliminary data.</text>
</comment>
<keyword evidence="8" id="KW-1185">Reference proteome</keyword>
<feature type="domain" description="ABC transporter" evidence="6">
    <location>
        <begin position="22"/>
        <end position="249"/>
    </location>
</feature>
<dbReference type="Proteomes" id="UP001235849">
    <property type="component" value="Unassembled WGS sequence"/>
</dbReference>
<gene>
    <name evidence="7" type="ORF">PMG25_16335</name>
</gene>
<evidence type="ECO:0000313" key="7">
    <source>
        <dbReference type="EMBL" id="MDJ1175658.1"/>
    </source>
</evidence>
<keyword evidence="4" id="KW-0547">Nucleotide-binding</keyword>
<evidence type="ECO:0000256" key="4">
    <source>
        <dbReference type="ARBA" id="ARBA00022741"/>
    </source>
</evidence>
<dbReference type="GO" id="GO:0005524">
    <property type="term" value="F:ATP binding"/>
    <property type="evidence" value="ECO:0007669"/>
    <property type="project" value="UniProtKB-KW"/>
</dbReference>
<dbReference type="InterPro" id="IPR050166">
    <property type="entry name" value="ABC_transporter_ATP-bind"/>
</dbReference>
<evidence type="ECO:0000259" key="6">
    <source>
        <dbReference type="PROSITE" id="PS50893"/>
    </source>
</evidence>
<dbReference type="Gene3D" id="3.40.50.300">
    <property type="entry name" value="P-loop containing nucleotide triphosphate hydrolases"/>
    <property type="match status" value="1"/>
</dbReference>
<dbReference type="EMBL" id="JAQOSO010000087">
    <property type="protein sequence ID" value="MDJ1175658.1"/>
    <property type="molecule type" value="Genomic_DNA"/>
</dbReference>
<reference evidence="7 8" key="1">
    <citation type="submission" date="2023-01" db="EMBL/GenBank/DDBJ databases">
        <title>Novel diversity within Roseofilum (Cyanobacteria; Desertifilaceae) from marine benthic mats with descriptions of four novel species.</title>
        <authorList>
            <person name="Wang Y."/>
            <person name="Berthold D.E."/>
            <person name="Hu J."/>
            <person name="Lefler F.W."/>
            <person name="Laughinghouse H.D. IV."/>
        </authorList>
    </citation>
    <scope>NUCLEOTIDE SEQUENCE [LARGE SCALE GENOMIC DNA]</scope>
    <source>
        <strain evidence="7 8">BLCC-M114</strain>
    </source>
</reference>
<dbReference type="PANTHER" id="PTHR42788">
    <property type="entry name" value="TAURINE IMPORT ATP-BINDING PROTEIN-RELATED"/>
    <property type="match status" value="1"/>
</dbReference>
<keyword evidence="3" id="KW-0813">Transport</keyword>
<dbReference type="SMART" id="SM00382">
    <property type="entry name" value="AAA"/>
    <property type="match status" value="1"/>
</dbReference>